<dbReference type="CDD" id="cd06170">
    <property type="entry name" value="LuxR_C_like"/>
    <property type="match status" value="1"/>
</dbReference>
<keyword evidence="3" id="KW-0804">Transcription</keyword>
<dbReference type="PANTHER" id="PTHR44688:SF16">
    <property type="entry name" value="DNA-BINDING TRANSCRIPTIONAL ACTIVATOR DEVR_DOSR"/>
    <property type="match status" value="1"/>
</dbReference>
<dbReference type="GO" id="GO:0006355">
    <property type="term" value="P:regulation of DNA-templated transcription"/>
    <property type="evidence" value="ECO:0007669"/>
    <property type="project" value="InterPro"/>
</dbReference>
<sequence>MTCQNQETSVYLLSPLIEANDTFISIINTLVDIQLKLINYDEADKISPQQEPYVLLVDARFTEEELFELQTLPVLKKAQASALIFAPEKANLVLVSQWYNLAGYFYHSTPNEQFCDELIKMLAGHNCLPKSLLIKLFKHWQAINHQQANPTVKAKLSLTRRELEILTHLKIGQSNLDIADSLFVSEHTIKSHLYRIFRKLNVSNRRQAINWAQLYLSEG</sequence>
<dbReference type="Gene3D" id="3.40.50.2300">
    <property type="match status" value="1"/>
</dbReference>
<dbReference type="FunFam" id="1.10.10.10:FF:000153">
    <property type="entry name" value="LuxR family transcriptional regulator"/>
    <property type="match status" value="1"/>
</dbReference>
<evidence type="ECO:0000256" key="2">
    <source>
        <dbReference type="ARBA" id="ARBA00023125"/>
    </source>
</evidence>
<proteinExistence type="predicted"/>
<dbReference type="EMBL" id="VMKJ01000005">
    <property type="protein sequence ID" value="TVO38612.1"/>
    <property type="molecule type" value="Genomic_DNA"/>
</dbReference>
<dbReference type="OrthoDB" id="561214at2"/>
<dbReference type="AlphaFoldDB" id="A0A557PD69"/>
<dbReference type="RefSeq" id="WP_144387597.1">
    <property type="nucleotide sequence ID" value="NZ_CANNCB010000002.1"/>
</dbReference>
<dbReference type="Proteomes" id="UP000319828">
    <property type="component" value="Unassembled WGS sequence"/>
</dbReference>
<dbReference type="GO" id="GO:0003677">
    <property type="term" value="F:DNA binding"/>
    <property type="evidence" value="ECO:0007669"/>
    <property type="project" value="UniProtKB-KW"/>
</dbReference>
<dbReference type="PRINTS" id="PR00038">
    <property type="entry name" value="HTHLUXR"/>
</dbReference>
<keyword evidence="1" id="KW-0805">Transcription regulation</keyword>
<evidence type="ECO:0000259" key="4">
    <source>
        <dbReference type="PROSITE" id="PS50043"/>
    </source>
</evidence>
<dbReference type="PROSITE" id="PS00622">
    <property type="entry name" value="HTH_LUXR_1"/>
    <property type="match status" value="1"/>
</dbReference>
<dbReference type="PROSITE" id="PS50043">
    <property type="entry name" value="HTH_LUXR_2"/>
    <property type="match status" value="1"/>
</dbReference>
<name>A0A557PD69_9VIBR</name>
<evidence type="ECO:0000256" key="3">
    <source>
        <dbReference type="ARBA" id="ARBA00023163"/>
    </source>
</evidence>
<organism evidence="5 6">
    <name type="scientific">Vibrio algivorus</name>
    <dbReference type="NCBI Taxonomy" id="1667024"/>
    <lineage>
        <taxon>Bacteria</taxon>
        <taxon>Pseudomonadati</taxon>
        <taxon>Pseudomonadota</taxon>
        <taxon>Gammaproteobacteria</taxon>
        <taxon>Vibrionales</taxon>
        <taxon>Vibrionaceae</taxon>
        <taxon>Vibrio</taxon>
    </lineage>
</organism>
<evidence type="ECO:0000256" key="1">
    <source>
        <dbReference type="ARBA" id="ARBA00023015"/>
    </source>
</evidence>
<evidence type="ECO:0000313" key="5">
    <source>
        <dbReference type="EMBL" id="TVO38612.1"/>
    </source>
</evidence>
<accession>A0A557PD69</accession>
<dbReference type="Gene3D" id="1.10.10.10">
    <property type="entry name" value="Winged helix-like DNA-binding domain superfamily/Winged helix DNA-binding domain"/>
    <property type="match status" value="1"/>
</dbReference>
<dbReference type="SUPFAM" id="SSF46894">
    <property type="entry name" value="C-terminal effector domain of the bipartite response regulators"/>
    <property type="match status" value="1"/>
</dbReference>
<reference evidence="5 6" key="1">
    <citation type="submission" date="2019-07" db="EMBL/GenBank/DDBJ databases">
        <title>The draft genome sequence of Vibrio algivorus M1486.</title>
        <authorList>
            <person name="Meng X."/>
        </authorList>
    </citation>
    <scope>NUCLEOTIDE SEQUENCE [LARGE SCALE GENOMIC DNA]</scope>
    <source>
        <strain evidence="5 6">M1486</strain>
    </source>
</reference>
<dbReference type="Pfam" id="PF00196">
    <property type="entry name" value="GerE"/>
    <property type="match status" value="1"/>
</dbReference>
<gene>
    <name evidence="5" type="ORF">FOF44_04580</name>
</gene>
<dbReference type="InterPro" id="IPR000792">
    <property type="entry name" value="Tscrpt_reg_LuxR_C"/>
</dbReference>
<comment type="caution">
    <text evidence="5">The sequence shown here is derived from an EMBL/GenBank/DDBJ whole genome shotgun (WGS) entry which is preliminary data.</text>
</comment>
<dbReference type="InterPro" id="IPR036388">
    <property type="entry name" value="WH-like_DNA-bd_sf"/>
</dbReference>
<feature type="domain" description="HTH luxR-type" evidence="4">
    <location>
        <begin position="151"/>
        <end position="216"/>
    </location>
</feature>
<evidence type="ECO:0000313" key="6">
    <source>
        <dbReference type="Proteomes" id="UP000319828"/>
    </source>
</evidence>
<keyword evidence="2" id="KW-0238">DNA-binding</keyword>
<dbReference type="SMART" id="SM00421">
    <property type="entry name" value="HTH_LUXR"/>
    <property type="match status" value="1"/>
</dbReference>
<dbReference type="PANTHER" id="PTHR44688">
    <property type="entry name" value="DNA-BINDING TRANSCRIPTIONAL ACTIVATOR DEVR_DOSR"/>
    <property type="match status" value="1"/>
</dbReference>
<protein>
    <submittedName>
        <fullName evidence="5">Helix-turn-helix transcriptional regulator</fullName>
    </submittedName>
</protein>
<dbReference type="InterPro" id="IPR016032">
    <property type="entry name" value="Sig_transdc_resp-reg_C-effctor"/>
</dbReference>